<feature type="compositionally biased region" description="Polar residues" evidence="1">
    <location>
        <begin position="516"/>
        <end position="526"/>
    </location>
</feature>
<keyword evidence="4" id="KW-1185">Reference proteome</keyword>
<feature type="compositionally biased region" description="Polar residues" evidence="1">
    <location>
        <begin position="1325"/>
        <end position="1345"/>
    </location>
</feature>
<feature type="region of interest" description="Disordered" evidence="1">
    <location>
        <begin position="480"/>
        <end position="530"/>
    </location>
</feature>
<feature type="compositionally biased region" description="Polar residues" evidence="1">
    <location>
        <begin position="1153"/>
        <end position="1167"/>
    </location>
</feature>
<reference evidence="3 4" key="1">
    <citation type="submission" date="2013-02" db="EMBL/GenBank/DDBJ databases">
        <title>The Genome Sequence of Plasmodium inui San Antonio 1.</title>
        <authorList>
            <consortium name="The Broad Institute Genome Sequencing Platform"/>
            <consortium name="The Broad Institute Genome Sequencing Center for Infectious Disease"/>
            <person name="Neafsey D."/>
            <person name="Cheeseman I."/>
            <person name="Volkman S."/>
            <person name="Adams J."/>
            <person name="Walker B."/>
            <person name="Young S.K."/>
            <person name="Zeng Q."/>
            <person name="Gargeya S."/>
            <person name="Fitzgerald M."/>
            <person name="Haas B."/>
            <person name="Abouelleil A."/>
            <person name="Alvarado L."/>
            <person name="Arachchi H.M."/>
            <person name="Berlin A.M."/>
            <person name="Chapman S.B."/>
            <person name="Dewar J."/>
            <person name="Goldberg J."/>
            <person name="Griggs A."/>
            <person name="Gujja S."/>
            <person name="Hansen M."/>
            <person name="Howarth C."/>
            <person name="Imamovic A."/>
            <person name="Larimer J."/>
            <person name="McCowan C."/>
            <person name="Murphy C."/>
            <person name="Neiman D."/>
            <person name="Pearson M."/>
            <person name="Priest M."/>
            <person name="Roberts A."/>
            <person name="Saif S."/>
            <person name="Shea T."/>
            <person name="Sisk P."/>
            <person name="Sykes S."/>
            <person name="Wortman J."/>
            <person name="Nusbaum C."/>
            <person name="Birren B."/>
        </authorList>
    </citation>
    <scope>NUCLEOTIDE SEQUENCE [LARGE SCALE GENOMIC DNA]</scope>
    <source>
        <strain evidence="3 4">San Antonio 1</strain>
    </source>
</reference>
<feature type="region of interest" description="Disordered" evidence="1">
    <location>
        <begin position="1144"/>
        <end position="1189"/>
    </location>
</feature>
<name>W7A4N2_9APIC</name>
<feature type="region of interest" description="Disordered" evidence="1">
    <location>
        <begin position="720"/>
        <end position="747"/>
    </location>
</feature>
<feature type="compositionally biased region" description="Basic and acidic residues" evidence="1">
    <location>
        <begin position="1922"/>
        <end position="1935"/>
    </location>
</feature>
<feature type="compositionally biased region" description="Basic and acidic residues" evidence="1">
    <location>
        <begin position="1698"/>
        <end position="1711"/>
    </location>
</feature>
<dbReference type="Proteomes" id="UP000030640">
    <property type="component" value="Unassembled WGS sequence"/>
</dbReference>
<evidence type="ECO:0000256" key="2">
    <source>
        <dbReference type="SAM" id="Phobius"/>
    </source>
</evidence>
<feature type="compositionally biased region" description="Polar residues" evidence="1">
    <location>
        <begin position="1267"/>
        <end position="1281"/>
    </location>
</feature>
<dbReference type="EMBL" id="KI965470">
    <property type="protein sequence ID" value="EUD66695.1"/>
    <property type="molecule type" value="Genomic_DNA"/>
</dbReference>
<keyword evidence="2" id="KW-0812">Transmembrane</keyword>
<evidence type="ECO:0000256" key="1">
    <source>
        <dbReference type="SAM" id="MobiDB-lite"/>
    </source>
</evidence>
<dbReference type="RefSeq" id="XP_008816836.1">
    <property type="nucleotide sequence ID" value="XM_008818614.1"/>
</dbReference>
<evidence type="ECO:0000313" key="3">
    <source>
        <dbReference type="EMBL" id="EUD66695.1"/>
    </source>
</evidence>
<feature type="transmembrane region" description="Helical" evidence="2">
    <location>
        <begin position="21"/>
        <end position="44"/>
    </location>
</feature>
<accession>W7A4N2</accession>
<dbReference type="GeneID" id="20038294"/>
<keyword evidence="2" id="KW-1133">Transmembrane helix</keyword>
<feature type="compositionally biased region" description="Polar residues" evidence="1">
    <location>
        <begin position="381"/>
        <end position="398"/>
    </location>
</feature>
<feature type="transmembrane region" description="Helical" evidence="2">
    <location>
        <begin position="50"/>
        <end position="67"/>
    </location>
</feature>
<gene>
    <name evidence="3" type="ORF">C922_03020</name>
</gene>
<feature type="compositionally biased region" description="Acidic residues" evidence="1">
    <location>
        <begin position="1911"/>
        <end position="1921"/>
    </location>
</feature>
<feature type="region of interest" description="Disordered" evidence="1">
    <location>
        <begin position="381"/>
        <end position="408"/>
    </location>
</feature>
<evidence type="ECO:0000313" key="4">
    <source>
        <dbReference type="Proteomes" id="UP000030640"/>
    </source>
</evidence>
<feature type="region of interest" description="Disordered" evidence="1">
    <location>
        <begin position="1324"/>
        <end position="1345"/>
    </location>
</feature>
<feature type="compositionally biased region" description="Acidic residues" evidence="1">
    <location>
        <begin position="792"/>
        <end position="801"/>
    </location>
</feature>
<feature type="compositionally biased region" description="Polar residues" evidence="1">
    <location>
        <begin position="1746"/>
        <end position="1760"/>
    </location>
</feature>
<feature type="region of interest" description="Disordered" evidence="1">
    <location>
        <begin position="283"/>
        <end position="350"/>
    </location>
</feature>
<feature type="compositionally biased region" description="Polar residues" evidence="1">
    <location>
        <begin position="1002"/>
        <end position="1015"/>
    </location>
</feature>
<feature type="compositionally biased region" description="Basic and acidic residues" evidence="1">
    <location>
        <begin position="1775"/>
        <end position="1852"/>
    </location>
</feature>
<feature type="compositionally biased region" description="Basic and acidic residues" evidence="1">
    <location>
        <begin position="720"/>
        <end position="733"/>
    </location>
</feature>
<feature type="compositionally biased region" description="Basic residues" evidence="1">
    <location>
        <begin position="1954"/>
        <end position="1968"/>
    </location>
</feature>
<feature type="region of interest" description="Disordered" evidence="1">
    <location>
        <begin position="1738"/>
        <end position="1968"/>
    </location>
</feature>
<feature type="compositionally biased region" description="Basic and acidic residues" evidence="1">
    <location>
        <begin position="985"/>
        <end position="1001"/>
    </location>
</feature>
<feature type="compositionally biased region" description="Basic and acidic residues" evidence="1">
    <location>
        <begin position="399"/>
        <end position="408"/>
    </location>
</feature>
<feature type="region of interest" description="Disordered" evidence="1">
    <location>
        <begin position="1672"/>
        <end position="1721"/>
    </location>
</feature>
<sequence>MREKEEKGESRRFLFSKQTDWSRINFTFLVFVLGIKTVFCTLLFIYNHVLLFFIFFMSTVISLYALVVNTFKALTLYIVILTSILTSILLSLFDIIHVQYISSVFKEVFLSTVSYSVLPLFILELFVAIIYTCLKRRRKGYIERRLRELKIIIDGERNKEKGEKLLSLQIDLEKNELNTYDKTYKYYLTNYKNKKYICIEKKTDYSSDEEDPCPHDIGNDYIDYNAISFKSSTLKNQQSSSGNKVFQEEKNANKGSTKTDSLSYYHVSEDLSFIHSGIKKYAKQNERSNAKKKKSAGNGKGEGDTHTVDSCGDGYGSHMHSDSPRTKGRRRQWSNDKHSITDKGCTNLVNNETADDRESTSIISQHIPSQTQFLTKHIEGSNNKTMSNTWTETPPNHTTDQRENSKKGSAEYIKNSFSLENYEEVDYIIENFIEKNKDEGNTSVDLMLDFTKDTEQQNGAEGNAQMKDELDMESKIREKNDGLAQKEVPQDEEPQDKTPLDETPVGAFDLTPLPNVENQAEETNVQNDEEKRDNLLRGITSQVEEELIKMMTSQSSDHKGRIYAKCTAEEKDSGQFADVEDHHDDIFAKFEAQQNNQGGDLHSTVSEMEANQKNHQGAGGVDPNGIPNRTDNPLFCAPANMEEETKKVGATNEQELLMGEHYDNFKNAEMGAQEISPNEVTPVISPTNQAGEHSGKVVATHDRESYLEGEIQVDEEIKEHQEEQLEEQSKEPPTEQPSELPSGGTFQLPIEFSSYLPVKHPPEEPSQLHIEHLAALPSCPASSMPNGKEEKDDGGEDNEDSQSDKTSESKKTHEGEKQMRNFLCTNLEETNLLRSANYAIDTSEWIPLEKKDIEMLKKSVNINNIEHIPIDDFYTKNIKERGANLFSYSIHSSNISEFLKIGVDQKACASWGAQQEETLINSDDICKKINFANLENMKNSYVTLFHDSLNPPGGLNENENVTEWLDHQQMGTSHFDCNEMVSVHESSHVEGPDQTGEKHPSNDWQTGEKNPSNDFQPGEDSHQDWSEKKELDDGKENESNEKGSYPFEQVHISSNAFSSNLYTTEHGEYSNYEEAIRDNSNIAKAFLSSGMYGDRGEMGRSNISDELPPSSFDNPNYNIILNYSSCNDDIQSVPNSSLIIVKGEHGTEESEKSTSIFNRGSYPNSDNTNEHAKCMDDKDTNKKQNDTENIASNDMCQTTSIFKQRKFFFENLKKDKSLSSHPAKMSISNERNVLRKVSGKSEGEVLNSNSSINQHKKGNIPVEESDVSSSTPDAEANQTNTNPPPENFAKLKKAKNINDNFYIINDKLKSSKKEKKDMSVMGISPNEQLTPSNDLAGSSTPDLSNQVKENEMGKAKIIDEMEKVQIIEEMANSESNQNITQHFVIYDQSDLATPSTKLGEGTPTMGESHNLEKKKKIEGIAPNTVITVNNCTINSSAGIHIEDGKKSMFSSATQLIKDIFINSRNAEKIIHDVKTEGSYHKVSLLSQVKEVPTFGNSEESSFQHRKEKFTELKKETTPMNSNPLNGTPPVEITNSKLSAFADMNSDHTKEVFPSEDMPSEVMNSEACPYSGGLLPLGDKSLLTGSTQLDKFKDDFLNINSCDSSVMYRDYMDAMNSEGRPEVEQVGEAKVEGVEVEKVKEEVKKAKMDEVQVDAVPELVEVISEQMKVLSEPMEANSKSVEAPHEKAGNNFPHGISHSVEEEADAHTKEGAKSTGPNDAALDNENLHVLDDLPTQKAHLEMEKTNALGNSNPTCDVSSSVHTDKHEAGEPNAASDHLKEDQSPDTATDVKENYTNEICTKDVADEQPFSDDKQEGEEKPNQELTAKETLQEELTKDNFEGDEREPSYPHEEDNPVGDAAIYEGNEVPPLKEQREDITSSPTEQALDNLENVITPPMVEASTGGGGPKEEVASDEENSDDEIVDHNNHMDASDKAKGGLSENQNASKLNHEKAKNYRNRKNNKRRNKRR</sequence>
<feature type="transmembrane region" description="Helical" evidence="2">
    <location>
        <begin position="113"/>
        <end position="134"/>
    </location>
</feature>
<feature type="region of interest" description="Disordered" evidence="1">
    <location>
        <begin position="778"/>
        <end position="817"/>
    </location>
</feature>
<feature type="region of interest" description="Disordered" evidence="1">
    <location>
        <begin position="984"/>
        <end position="1050"/>
    </location>
</feature>
<protein>
    <submittedName>
        <fullName evidence="3">Uncharacterized protein</fullName>
    </submittedName>
</protein>
<feature type="region of interest" description="Disordered" evidence="1">
    <location>
        <begin position="236"/>
        <end position="259"/>
    </location>
</feature>
<feature type="compositionally biased region" description="Basic and acidic residues" evidence="1">
    <location>
        <begin position="1019"/>
        <end position="1041"/>
    </location>
</feature>
<keyword evidence="2" id="KW-0472">Membrane</keyword>
<dbReference type="VEuPathDB" id="PlasmoDB:C922_03020"/>
<feature type="transmembrane region" description="Helical" evidence="2">
    <location>
        <begin position="74"/>
        <end position="93"/>
    </location>
</feature>
<feature type="region of interest" description="Disordered" evidence="1">
    <location>
        <begin position="1240"/>
        <end position="1288"/>
    </location>
</feature>
<dbReference type="OrthoDB" id="384755at2759"/>
<feature type="compositionally biased region" description="Basic and acidic residues" evidence="1">
    <location>
        <begin position="802"/>
        <end position="817"/>
    </location>
</feature>
<feature type="compositionally biased region" description="Basic and acidic residues" evidence="1">
    <location>
        <begin position="1168"/>
        <end position="1186"/>
    </location>
</feature>
<organism evidence="3 4">
    <name type="scientific">Plasmodium inui San Antonio 1</name>
    <dbReference type="NCBI Taxonomy" id="1237626"/>
    <lineage>
        <taxon>Eukaryota</taxon>
        <taxon>Sar</taxon>
        <taxon>Alveolata</taxon>
        <taxon>Apicomplexa</taxon>
        <taxon>Aconoidasida</taxon>
        <taxon>Haemosporida</taxon>
        <taxon>Plasmodiidae</taxon>
        <taxon>Plasmodium</taxon>
        <taxon>Plasmodium (Plasmodium)</taxon>
    </lineage>
</organism>
<proteinExistence type="predicted"/>